<evidence type="ECO:0000256" key="6">
    <source>
        <dbReference type="ARBA" id="ARBA00055087"/>
    </source>
</evidence>
<comment type="function">
    <text evidence="6 7">Catalyzes the conversion of (8S)-3',8-cyclo-7,8-dihydroguanosine 5'-triphosphate to cyclic pyranopterin monophosphate (cPMP).</text>
</comment>
<dbReference type="InterPro" id="IPR023045">
    <property type="entry name" value="MoaC"/>
</dbReference>
<evidence type="ECO:0000313" key="9">
    <source>
        <dbReference type="EMBL" id="GEB81592.1"/>
    </source>
</evidence>
<dbReference type="CDD" id="cd01420">
    <property type="entry name" value="MoaC_PE"/>
    <property type="match status" value="1"/>
</dbReference>
<name>A0A4Y3THZ1_9PROT</name>
<dbReference type="Pfam" id="PF01967">
    <property type="entry name" value="MoaC"/>
    <property type="match status" value="1"/>
</dbReference>
<evidence type="ECO:0000259" key="8">
    <source>
        <dbReference type="Pfam" id="PF01967"/>
    </source>
</evidence>
<evidence type="ECO:0000256" key="4">
    <source>
        <dbReference type="ARBA" id="ARBA00023150"/>
    </source>
</evidence>
<dbReference type="RefSeq" id="WP_048836112.1">
    <property type="nucleotide sequence ID" value="NZ_BJMU01000001.1"/>
</dbReference>
<evidence type="ECO:0000313" key="10">
    <source>
        <dbReference type="Proteomes" id="UP000317617"/>
    </source>
</evidence>
<accession>A0A4Y3THZ1</accession>
<dbReference type="EMBL" id="BJMU01000001">
    <property type="protein sequence ID" value="GEB81592.1"/>
    <property type="molecule type" value="Genomic_DNA"/>
</dbReference>
<dbReference type="InterPro" id="IPR002820">
    <property type="entry name" value="Mopterin_CF_biosynth-C_dom"/>
</dbReference>
<keyword evidence="10" id="KW-1185">Reference proteome</keyword>
<dbReference type="HAMAP" id="MF_01224_B">
    <property type="entry name" value="MoaC_B"/>
    <property type="match status" value="1"/>
</dbReference>
<feature type="binding site" evidence="7">
    <location>
        <begin position="113"/>
        <end position="114"/>
    </location>
    <ligand>
        <name>substrate</name>
    </ligand>
</feature>
<dbReference type="NCBIfam" id="NF006870">
    <property type="entry name" value="PRK09364.1"/>
    <property type="match status" value="1"/>
</dbReference>
<evidence type="ECO:0000256" key="7">
    <source>
        <dbReference type="HAMAP-Rule" id="MF_01224"/>
    </source>
</evidence>
<protein>
    <recommendedName>
        <fullName evidence="3 7">Cyclic pyranopterin monophosphate synthase</fullName>
        <ecNumber evidence="3 7">4.6.1.17</ecNumber>
    </recommendedName>
    <alternativeName>
        <fullName evidence="7">Molybdenum cofactor biosynthesis protein C</fullName>
    </alternativeName>
</protein>
<dbReference type="AlphaFoldDB" id="A0A4Y3THZ1"/>
<feature type="binding site" evidence="7">
    <location>
        <begin position="77"/>
        <end position="79"/>
    </location>
    <ligand>
        <name>substrate</name>
    </ligand>
</feature>
<keyword evidence="5 7" id="KW-0456">Lyase</keyword>
<evidence type="ECO:0000256" key="5">
    <source>
        <dbReference type="ARBA" id="ARBA00023239"/>
    </source>
</evidence>
<evidence type="ECO:0000256" key="3">
    <source>
        <dbReference type="ARBA" id="ARBA00012575"/>
    </source>
</evidence>
<dbReference type="GO" id="GO:0061799">
    <property type="term" value="F:cyclic pyranopterin monophosphate synthase activity"/>
    <property type="evidence" value="ECO:0007669"/>
    <property type="project" value="UniProtKB-UniRule"/>
</dbReference>
<dbReference type="InterPro" id="IPR047594">
    <property type="entry name" value="MoaC_bact/euk"/>
</dbReference>
<dbReference type="InterPro" id="IPR050105">
    <property type="entry name" value="MoCo_biosynth_MoaA/MoaC"/>
</dbReference>
<feature type="domain" description="Molybdopterin cofactor biosynthesis C (MoaC)" evidence="8">
    <location>
        <begin position="17"/>
        <end position="150"/>
    </location>
</feature>
<comment type="pathway">
    <text evidence="2 7">Cofactor biosynthesis; molybdopterin biosynthesis.</text>
</comment>
<comment type="caution">
    <text evidence="9">The sequence shown here is derived from an EMBL/GenBank/DDBJ whole genome shotgun (WGS) entry which is preliminary data.</text>
</comment>
<evidence type="ECO:0000256" key="1">
    <source>
        <dbReference type="ARBA" id="ARBA00001637"/>
    </source>
</evidence>
<reference evidence="9 10" key="1">
    <citation type="submission" date="2019-06" db="EMBL/GenBank/DDBJ databases">
        <title>Whole genome shotgun sequence of Acetobacter orleanensis NBRC 13752.</title>
        <authorList>
            <person name="Hosoyama A."/>
            <person name="Uohara A."/>
            <person name="Ohji S."/>
            <person name="Ichikawa N."/>
        </authorList>
    </citation>
    <scope>NUCLEOTIDE SEQUENCE [LARGE SCALE GENOMIC DNA]</scope>
    <source>
        <strain evidence="9 10">NBRC 13752</strain>
    </source>
</reference>
<dbReference type="EC" id="4.6.1.17" evidence="3 7"/>
<gene>
    <name evidence="7 9" type="primary">moaC</name>
    <name evidence="9" type="ORF">AOR01nite_00690</name>
</gene>
<comment type="catalytic activity">
    <reaction evidence="1 7">
        <text>(8S)-3',8-cyclo-7,8-dihydroguanosine 5'-triphosphate = cyclic pyranopterin phosphate + diphosphate</text>
        <dbReference type="Rhea" id="RHEA:49580"/>
        <dbReference type="ChEBI" id="CHEBI:33019"/>
        <dbReference type="ChEBI" id="CHEBI:59648"/>
        <dbReference type="ChEBI" id="CHEBI:131766"/>
        <dbReference type="EC" id="4.6.1.17"/>
    </reaction>
</comment>
<dbReference type="UniPathway" id="UPA00344"/>
<dbReference type="SUPFAM" id="SSF55040">
    <property type="entry name" value="Molybdenum cofactor biosynthesis protein C, MoaC"/>
    <property type="match status" value="1"/>
</dbReference>
<keyword evidence="4 7" id="KW-0501">Molybdenum cofactor biosynthesis</keyword>
<dbReference type="OrthoDB" id="9794429at2"/>
<organism evidence="9 10">
    <name type="scientific">Acetobacter orleanensis</name>
    <dbReference type="NCBI Taxonomy" id="104099"/>
    <lineage>
        <taxon>Bacteria</taxon>
        <taxon>Pseudomonadati</taxon>
        <taxon>Pseudomonadota</taxon>
        <taxon>Alphaproteobacteria</taxon>
        <taxon>Acetobacterales</taxon>
        <taxon>Acetobacteraceae</taxon>
        <taxon>Acetobacter</taxon>
    </lineage>
</organism>
<comment type="subunit">
    <text evidence="7">Homohexamer; trimer of dimers.</text>
</comment>
<dbReference type="PANTHER" id="PTHR22960">
    <property type="entry name" value="MOLYBDOPTERIN COFACTOR SYNTHESIS PROTEIN A"/>
    <property type="match status" value="1"/>
</dbReference>
<dbReference type="Gene3D" id="3.30.70.640">
    <property type="entry name" value="Molybdopterin cofactor biosynthesis C (MoaC) domain"/>
    <property type="match status" value="1"/>
</dbReference>
<dbReference type="Proteomes" id="UP000317617">
    <property type="component" value="Unassembled WGS sequence"/>
</dbReference>
<dbReference type="STRING" id="104099.AD949_07530"/>
<dbReference type="InterPro" id="IPR036522">
    <property type="entry name" value="MoaC_sf"/>
</dbReference>
<evidence type="ECO:0000256" key="2">
    <source>
        <dbReference type="ARBA" id="ARBA00005046"/>
    </source>
</evidence>
<feature type="active site" evidence="7">
    <location>
        <position position="128"/>
    </location>
</feature>
<comment type="similarity">
    <text evidence="7">Belongs to the MoaC family.</text>
</comment>
<dbReference type="NCBIfam" id="TIGR00581">
    <property type="entry name" value="moaC"/>
    <property type="match status" value="1"/>
</dbReference>
<proteinExistence type="inferred from homology"/>
<sequence>MSEKALTHLDAAGNAHMVDISEKTNTHRKAVATGCILMQPETLSMIVSGTMPKGDVLATARIAGIMAAKKTADIIPLCHPLALSRVSVDLLPADNKIEITAFVTTKGATGVEMEALTAVSTAALTLYDMCKAVDRGMRIDGIRLLHKSGGRSGDYNAE</sequence>
<dbReference type="GO" id="GO:0006777">
    <property type="term" value="P:Mo-molybdopterin cofactor biosynthetic process"/>
    <property type="evidence" value="ECO:0007669"/>
    <property type="project" value="UniProtKB-UniRule"/>
</dbReference>